<sequence length="200" mass="22217">MWRLCQLAFTQTDLQTSKLYCTWTRQHRLYYCRYQRNTPSRLLSRAGTVTIISRLNRPLRSGVDGTLGDGRSSLVSLVCSTGSCPSSGPPKSMEDFQCCLGPLARPLARRLLMAWHPTRTELTPARVRNCDWICSGYQGAKPPSLARDRQSALPQAANGDTRSHAVRVRPLSIALVGLVLCLVSTQAEVQTRIMQPKLAC</sequence>
<evidence type="ECO:0000313" key="3">
    <source>
        <dbReference type="Proteomes" id="UP001287356"/>
    </source>
</evidence>
<accession>A0AAE0KI25</accession>
<reference evidence="2" key="1">
    <citation type="journal article" date="2023" name="Mol. Phylogenet. Evol.">
        <title>Genome-scale phylogeny and comparative genomics of the fungal order Sordariales.</title>
        <authorList>
            <person name="Hensen N."/>
            <person name="Bonometti L."/>
            <person name="Westerberg I."/>
            <person name="Brannstrom I.O."/>
            <person name="Guillou S."/>
            <person name="Cros-Aarteil S."/>
            <person name="Calhoun S."/>
            <person name="Haridas S."/>
            <person name="Kuo A."/>
            <person name="Mondo S."/>
            <person name="Pangilinan J."/>
            <person name="Riley R."/>
            <person name="LaButti K."/>
            <person name="Andreopoulos B."/>
            <person name="Lipzen A."/>
            <person name="Chen C."/>
            <person name="Yan M."/>
            <person name="Daum C."/>
            <person name="Ng V."/>
            <person name="Clum A."/>
            <person name="Steindorff A."/>
            <person name="Ohm R.A."/>
            <person name="Martin F."/>
            <person name="Silar P."/>
            <person name="Natvig D.O."/>
            <person name="Lalanne C."/>
            <person name="Gautier V."/>
            <person name="Ament-Velasquez S.L."/>
            <person name="Kruys A."/>
            <person name="Hutchinson M.I."/>
            <person name="Powell A.J."/>
            <person name="Barry K."/>
            <person name="Miller A.N."/>
            <person name="Grigoriev I.V."/>
            <person name="Debuchy R."/>
            <person name="Gladieux P."/>
            <person name="Hiltunen Thoren M."/>
            <person name="Johannesson H."/>
        </authorList>
    </citation>
    <scope>NUCLEOTIDE SEQUENCE</scope>
    <source>
        <strain evidence="2">CBS 958.72</strain>
    </source>
</reference>
<gene>
    <name evidence="2" type="ORF">B0T24DRAFT_223198</name>
</gene>
<comment type="caution">
    <text evidence="2">The sequence shown here is derived from an EMBL/GenBank/DDBJ whole genome shotgun (WGS) entry which is preliminary data.</text>
</comment>
<name>A0AAE0KI25_9PEZI</name>
<organism evidence="2 3">
    <name type="scientific">Lasiosphaeria ovina</name>
    <dbReference type="NCBI Taxonomy" id="92902"/>
    <lineage>
        <taxon>Eukaryota</taxon>
        <taxon>Fungi</taxon>
        <taxon>Dikarya</taxon>
        <taxon>Ascomycota</taxon>
        <taxon>Pezizomycotina</taxon>
        <taxon>Sordariomycetes</taxon>
        <taxon>Sordariomycetidae</taxon>
        <taxon>Sordariales</taxon>
        <taxon>Lasiosphaeriaceae</taxon>
        <taxon>Lasiosphaeria</taxon>
    </lineage>
</organism>
<evidence type="ECO:0000313" key="2">
    <source>
        <dbReference type="EMBL" id="KAK3376615.1"/>
    </source>
</evidence>
<dbReference type="AlphaFoldDB" id="A0AAE0KI25"/>
<evidence type="ECO:0000256" key="1">
    <source>
        <dbReference type="SAM" id="MobiDB-lite"/>
    </source>
</evidence>
<feature type="region of interest" description="Disordered" evidence="1">
    <location>
        <begin position="140"/>
        <end position="161"/>
    </location>
</feature>
<protein>
    <submittedName>
        <fullName evidence="2">Uncharacterized protein</fullName>
    </submittedName>
</protein>
<proteinExistence type="predicted"/>
<dbReference type="EMBL" id="JAULSN010000003">
    <property type="protein sequence ID" value="KAK3376615.1"/>
    <property type="molecule type" value="Genomic_DNA"/>
</dbReference>
<reference evidence="2" key="2">
    <citation type="submission" date="2023-06" db="EMBL/GenBank/DDBJ databases">
        <authorList>
            <consortium name="Lawrence Berkeley National Laboratory"/>
            <person name="Haridas S."/>
            <person name="Hensen N."/>
            <person name="Bonometti L."/>
            <person name="Westerberg I."/>
            <person name="Brannstrom I.O."/>
            <person name="Guillou S."/>
            <person name="Cros-Aarteil S."/>
            <person name="Calhoun S."/>
            <person name="Kuo A."/>
            <person name="Mondo S."/>
            <person name="Pangilinan J."/>
            <person name="Riley R."/>
            <person name="Labutti K."/>
            <person name="Andreopoulos B."/>
            <person name="Lipzen A."/>
            <person name="Chen C."/>
            <person name="Yanf M."/>
            <person name="Daum C."/>
            <person name="Ng V."/>
            <person name="Clum A."/>
            <person name="Steindorff A."/>
            <person name="Ohm R."/>
            <person name="Martin F."/>
            <person name="Silar P."/>
            <person name="Natvig D."/>
            <person name="Lalanne C."/>
            <person name="Gautier V."/>
            <person name="Ament-Velasquez S.L."/>
            <person name="Kruys A."/>
            <person name="Hutchinson M.I."/>
            <person name="Powell A.J."/>
            <person name="Barry K."/>
            <person name="Miller A.N."/>
            <person name="Grigoriev I.V."/>
            <person name="Debuchy R."/>
            <person name="Gladieux P."/>
            <person name="Thoren M.H."/>
            <person name="Johannesson H."/>
        </authorList>
    </citation>
    <scope>NUCLEOTIDE SEQUENCE</scope>
    <source>
        <strain evidence="2">CBS 958.72</strain>
    </source>
</reference>
<keyword evidence="3" id="KW-1185">Reference proteome</keyword>
<dbReference type="Proteomes" id="UP001287356">
    <property type="component" value="Unassembled WGS sequence"/>
</dbReference>